<keyword evidence="4" id="KW-0812">Transmembrane</keyword>
<evidence type="ECO:0000256" key="1">
    <source>
        <dbReference type="ARBA" id="ARBA00004225"/>
    </source>
</evidence>
<evidence type="ECO:0000313" key="9">
    <source>
        <dbReference type="Proteomes" id="UP001604277"/>
    </source>
</evidence>
<dbReference type="PANTHER" id="PTHR45758">
    <property type="entry name" value="MITOFERRIN-1-RELATED"/>
    <property type="match status" value="1"/>
</dbReference>
<dbReference type="GO" id="GO:0031966">
    <property type="term" value="C:mitochondrial membrane"/>
    <property type="evidence" value="ECO:0007669"/>
    <property type="project" value="UniProtKB-SubCell"/>
</dbReference>
<dbReference type="EMBL" id="JBFOLJ010000004">
    <property type="protein sequence ID" value="KAL2546571.1"/>
    <property type="molecule type" value="Genomic_DNA"/>
</dbReference>
<name>A0ABD1WA84_9LAMI</name>
<keyword evidence="5" id="KW-1133">Transmembrane helix</keyword>
<dbReference type="Proteomes" id="UP001604277">
    <property type="component" value="Unassembled WGS sequence"/>
</dbReference>
<proteinExistence type="inferred from homology"/>
<comment type="similarity">
    <text evidence="2">Belongs to the mitochondrial carrier (TC 2.A.29) family.</text>
</comment>
<dbReference type="Gene3D" id="1.50.40.10">
    <property type="entry name" value="Mitochondrial carrier domain"/>
    <property type="match status" value="1"/>
</dbReference>
<dbReference type="GO" id="GO:0005381">
    <property type="term" value="F:iron ion transmembrane transporter activity"/>
    <property type="evidence" value="ECO:0007669"/>
    <property type="project" value="UniProtKB-ARBA"/>
</dbReference>
<sequence length="127" mass="13397">MDGTPGFHQTSEFYEEKVAASPSTHDGPALWQIMIAGSIAGSLEHMAMFPAVTLKTLMQAITSSCKTPAITLRQSLGSIMKLEGLGGFYHDIDAMGLGAGPAHAVVKDEDQDHLSHKPCIEDGSAAD</sequence>
<keyword evidence="9" id="KW-1185">Reference proteome</keyword>
<evidence type="ECO:0000256" key="3">
    <source>
        <dbReference type="ARBA" id="ARBA00022448"/>
    </source>
</evidence>
<keyword evidence="3" id="KW-0813">Transport</keyword>
<comment type="subcellular location">
    <subcellularLocation>
        <location evidence="1">Mitochondrion membrane</location>
        <topology evidence="1">Multi-pass membrane protein</topology>
    </subcellularLocation>
</comment>
<evidence type="ECO:0000256" key="5">
    <source>
        <dbReference type="ARBA" id="ARBA00022989"/>
    </source>
</evidence>
<keyword evidence="7" id="KW-0472">Membrane</keyword>
<evidence type="ECO:0000256" key="4">
    <source>
        <dbReference type="ARBA" id="ARBA00022692"/>
    </source>
</evidence>
<dbReference type="InterPro" id="IPR023395">
    <property type="entry name" value="MCP_dom_sf"/>
</dbReference>
<keyword evidence="6" id="KW-0496">Mitochondrion</keyword>
<gene>
    <name evidence="8" type="ORF">Fot_15804</name>
</gene>
<dbReference type="PANTHER" id="PTHR45758:SF12">
    <property type="entry name" value="MITOCHONDRIAL CARRIER PROTEIN"/>
    <property type="match status" value="1"/>
</dbReference>
<dbReference type="SUPFAM" id="SSF103506">
    <property type="entry name" value="Mitochondrial carrier"/>
    <property type="match status" value="1"/>
</dbReference>
<evidence type="ECO:0000256" key="6">
    <source>
        <dbReference type="ARBA" id="ARBA00023128"/>
    </source>
</evidence>
<reference evidence="9" key="1">
    <citation type="submission" date="2024-07" db="EMBL/GenBank/DDBJ databases">
        <title>Two chromosome-level genome assemblies of Korean endemic species Abeliophyllum distichum and Forsythia ovata (Oleaceae).</title>
        <authorList>
            <person name="Jang H."/>
        </authorList>
    </citation>
    <scope>NUCLEOTIDE SEQUENCE [LARGE SCALE GENOMIC DNA]</scope>
</reference>
<dbReference type="AlphaFoldDB" id="A0ABD1WA84"/>
<organism evidence="8 9">
    <name type="scientific">Forsythia ovata</name>
    <dbReference type="NCBI Taxonomy" id="205694"/>
    <lineage>
        <taxon>Eukaryota</taxon>
        <taxon>Viridiplantae</taxon>
        <taxon>Streptophyta</taxon>
        <taxon>Embryophyta</taxon>
        <taxon>Tracheophyta</taxon>
        <taxon>Spermatophyta</taxon>
        <taxon>Magnoliopsida</taxon>
        <taxon>eudicotyledons</taxon>
        <taxon>Gunneridae</taxon>
        <taxon>Pentapetalae</taxon>
        <taxon>asterids</taxon>
        <taxon>lamiids</taxon>
        <taxon>Lamiales</taxon>
        <taxon>Oleaceae</taxon>
        <taxon>Forsythieae</taxon>
        <taxon>Forsythia</taxon>
    </lineage>
</organism>
<evidence type="ECO:0000256" key="7">
    <source>
        <dbReference type="ARBA" id="ARBA00023136"/>
    </source>
</evidence>
<accession>A0ABD1WA84</accession>
<dbReference type="InterPro" id="IPR018108">
    <property type="entry name" value="MCP_transmembrane"/>
</dbReference>
<evidence type="ECO:0000256" key="2">
    <source>
        <dbReference type="ARBA" id="ARBA00006375"/>
    </source>
</evidence>
<protein>
    <submittedName>
        <fullName evidence="8">Mitoferrin-like</fullName>
    </submittedName>
</protein>
<dbReference type="Pfam" id="PF00153">
    <property type="entry name" value="Mito_carr"/>
    <property type="match status" value="1"/>
</dbReference>
<comment type="caution">
    <text evidence="8">The sequence shown here is derived from an EMBL/GenBank/DDBJ whole genome shotgun (WGS) entry which is preliminary data.</text>
</comment>
<evidence type="ECO:0000313" key="8">
    <source>
        <dbReference type="EMBL" id="KAL2546571.1"/>
    </source>
</evidence>